<dbReference type="EMBL" id="LR026964">
    <property type="protein sequence ID" value="VBB71962.1"/>
    <property type="molecule type" value="Genomic_DNA"/>
</dbReference>
<keyword evidence="2" id="KW-1185">Reference proteome</keyword>
<reference evidence="1" key="1">
    <citation type="submission" date="2018-02" db="EMBL/GenBank/DDBJ databases">
        <authorList>
            <person name="Silar P."/>
        </authorList>
    </citation>
    <scope>NUCLEOTIDE SEQUENCE [LARGE SCALE GENOMIC DNA]</scope>
    <source>
        <strain evidence="1">T</strain>
    </source>
</reference>
<evidence type="ECO:0000313" key="1">
    <source>
        <dbReference type="EMBL" id="VBB71962.1"/>
    </source>
</evidence>
<organism evidence="1 2">
    <name type="scientific">Podospora comata</name>
    <dbReference type="NCBI Taxonomy" id="48703"/>
    <lineage>
        <taxon>Eukaryota</taxon>
        <taxon>Fungi</taxon>
        <taxon>Dikarya</taxon>
        <taxon>Ascomycota</taxon>
        <taxon>Pezizomycotina</taxon>
        <taxon>Sordariomycetes</taxon>
        <taxon>Sordariomycetidae</taxon>
        <taxon>Sordariales</taxon>
        <taxon>Podosporaceae</taxon>
        <taxon>Podospora</taxon>
    </lineage>
</organism>
<accession>A0ABY6RUL0</accession>
<gene>
    <name evidence="1" type="ORF">PODCO_105763</name>
</gene>
<sequence length="17" mass="1846">MASIRLGRGGDERMALL</sequence>
<name>A0ABY6RUL0_PODCO</name>
<evidence type="ECO:0000313" key="2">
    <source>
        <dbReference type="Proteomes" id="UP000280685"/>
    </source>
</evidence>
<proteinExistence type="predicted"/>
<protein>
    <submittedName>
        <fullName evidence="1">Uncharacterized protein</fullName>
    </submittedName>
</protein>
<dbReference type="Proteomes" id="UP000280685">
    <property type="component" value="Chromosome 1"/>
</dbReference>